<keyword evidence="1" id="KW-0805">Transcription regulation</keyword>
<dbReference type="PANTHER" id="PTHR30055:SF234">
    <property type="entry name" value="HTH-TYPE TRANSCRIPTIONAL REGULATOR BETI"/>
    <property type="match status" value="1"/>
</dbReference>
<dbReference type="Pfam" id="PF00440">
    <property type="entry name" value="TetR_N"/>
    <property type="match status" value="1"/>
</dbReference>
<dbReference type="GO" id="GO:0003700">
    <property type="term" value="F:DNA-binding transcription factor activity"/>
    <property type="evidence" value="ECO:0007669"/>
    <property type="project" value="TreeGrafter"/>
</dbReference>
<gene>
    <name evidence="6" type="ORF">ASD8599_03003</name>
</gene>
<dbReference type="GO" id="GO:0000976">
    <property type="term" value="F:transcription cis-regulatory region binding"/>
    <property type="evidence" value="ECO:0007669"/>
    <property type="project" value="TreeGrafter"/>
</dbReference>
<keyword evidence="7" id="KW-1185">Reference proteome</keyword>
<dbReference type="InterPro" id="IPR036271">
    <property type="entry name" value="Tet_transcr_reg_TetR-rel_C_sf"/>
</dbReference>
<organism evidence="6 7">
    <name type="scientific">Ascidiaceihabitans donghaensis</name>
    <dbReference type="NCBI Taxonomy" id="1510460"/>
    <lineage>
        <taxon>Bacteria</taxon>
        <taxon>Pseudomonadati</taxon>
        <taxon>Pseudomonadota</taxon>
        <taxon>Alphaproteobacteria</taxon>
        <taxon>Rhodobacterales</taxon>
        <taxon>Paracoccaceae</taxon>
        <taxon>Ascidiaceihabitans</taxon>
    </lineage>
</organism>
<dbReference type="InterPro" id="IPR001647">
    <property type="entry name" value="HTH_TetR"/>
</dbReference>
<reference evidence="6 7" key="1">
    <citation type="submission" date="2018-03" db="EMBL/GenBank/DDBJ databases">
        <authorList>
            <person name="Keele B.F."/>
        </authorList>
    </citation>
    <scope>NUCLEOTIDE SEQUENCE [LARGE SCALE GENOMIC DNA]</scope>
    <source>
        <strain evidence="6 7">CECT 8599</strain>
    </source>
</reference>
<dbReference type="PROSITE" id="PS50977">
    <property type="entry name" value="HTH_TETR_2"/>
    <property type="match status" value="1"/>
</dbReference>
<dbReference type="OrthoDB" id="9805134at2"/>
<keyword evidence="3" id="KW-0804">Transcription</keyword>
<feature type="domain" description="HTH tetR-type" evidence="5">
    <location>
        <begin position="7"/>
        <end position="67"/>
    </location>
</feature>
<protein>
    <recommendedName>
        <fullName evidence="5">HTH tetR-type domain-containing protein</fullName>
    </recommendedName>
</protein>
<dbReference type="RefSeq" id="WP_108829229.1">
    <property type="nucleotide sequence ID" value="NZ_OMOR01000001.1"/>
</dbReference>
<dbReference type="InterPro" id="IPR050109">
    <property type="entry name" value="HTH-type_TetR-like_transc_reg"/>
</dbReference>
<evidence type="ECO:0000256" key="2">
    <source>
        <dbReference type="ARBA" id="ARBA00023125"/>
    </source>
</evidence>
<dbReference type="SUPFAM" id="SSF48498">
    <property type="entry name" value="Tetracyclin repressor-like, C-terminal domain"/>
    <property type="match status" value="1"/>
</dbReference>
<evidence type="ECO:0000259" key="5">
    <source>
        <dbReference type="PROSITE" id="PS50977"/>
    </source>
</evidence>
<name>A0A2R8BGR9_9RHOB</name>
<feature type="DNA-binding region" description="H-T-H motif" evidence="4">
    <location>
        <begin position="30"/>
        <end position="49"/>
    </location>
</feature>
<proteinExistence type="predicted"/>
<evidence type="ECO:0000256" key="3">
    <source>
        <dbReference type="ARBA" id="ARBA00023163"/>
    </source>
</evidence>
<accession>A0A2R8BGR9</accession>
<evidence type="ECO:0000256" key="1">
    <source>
        <dbReference type="ARBA" id="ARBA00023015"/>
    </source>
</evidence>
<keyword evidence="2 4" id="KW-0238">DNA-binding</keyword>
<dbReference type="EMBL" id="OMOR01000001">
    <property type="protein sequence ID" value="SPH22259.1"/>
    <property type="molecule type" value="Genomic_DNA"/>
</dbReference>
<evidence type="ECO:0000313" key="7">
    <source>
        <dbReference type="Proteomes" id="UP000244880"/>
    </source>
</evidence>
<dbReference type="Gene3D" id="1.10.357.10">
    <property type="entry name" value="Tetracycline Repressor, domain 2"/>
    <property type="match status" value="1"/>
</dbReference>
<evidence type="ECO:0000313" key="6">
    <source>
        <dbReference type="EMBL" id="SPH22259.1"/>
    </source>
</evidence>
<dbReference type="InterPro" id="IPR009057">
    <property type="entry name" value="Homeodomain-like_sf"/>
</dbReference>
<dbReference type="AlphaFoldDB" id="A0A2R8BGR9"/>
<dbReference type="SUPFAM" id="SSF46689">
    <property type="entry name" value="Homeodomain-like"/>
    <property type="match status" value="1"/>
</dbReference>
<evidence type="ECO:0000256" key="4">
    <source>
        <dbReference type="PROSITE-ProRule" id="PRU00335"/>
    </source>
</evidence>
<dbReference type="PANTHER" id="PTHR30055">
    <property type="entry name" value="HTH-TYPE TRANSCRIPTIONAL REGULATOR RUTR"/>
    <property type="match status" value="1"/>
</dbReference>
<sequence>MSSNKNRSTRDVILKSAWKALEETPDKSVRMSDIAKRAGVSRQALYLHFPTRGDLLTATSRYLDVVLDVDARLIPSRTATNGLDRLNAFIAFWTGYIPEIYGVAKALMVMKDHDDAAATAWADRMGAVHEGCVAAAQALSDDGVLADDLNVAKAADLLWVLLSVRHWEDATKSCGWSQEEYVYHISRAARLSLLKPA</sequence>
<dbReference type="Proteomes" id="UP000244880">
    <property type="component" value="Unassembled WGS sequence"/>
</dbReference>